<protein>
    <recommendedName>
        <fullName evidence="3">CCHC-type domain-containing protein</fullName>
    </recommendedName>
</protein>
<keyword evidence="1" id="KW-0863">Zinc-finger</keyword>
<dbReference type="InterPro" id="IPR036875">
    <property type="entry name" value="Znf_CCHC_sf"/>
</dbReference>
<keyword evidence="1" id="KW-0479">Metal-binding</keyword>
<feature type="compositionally biased region" description="Polar residues" evidence="2">
    <location>
        <begin position="314"/>
        <end position="340"/>
    </location>
</feature>
<evidence type="ECO:0000313" key="4">
    <source>
        <dbReference type="EMBL" id="ESA12021.1"/>
    </source>
</evidence>
<sequence>MPLKLEEISPESELQQNLEQLNVTENDGHKRDVDVHAVEGESANNDKKQDRKTTLVDNNIVNEKKWSDETTCHSEDGSHEIGLKVTNDNDKDKDYTSSADESDFSLPKHRKDYPSDDERTDSEPLSNEEDETGSEDSNYRLIPLQKLSEIYTPYEQTTPIKSSNTLQINGTNDPFEVSPMTLGDSSLQDDDIDIARIVNPIVRCIADLRSEFRTQLAKIHYCPDTNLDKVKFDENWQHTEFEKPQDQYCYNAIATAGKLLDVIMPMQLPEEAKEHIAQARHILWKKALLCRTNTENINLSSSSISQADNDIDSATATVTTPNNNSKSGTELVSSNTNENNKSSGSSVEAKSSGENNNKTSVEIVNKAEVITTKNKESSNNHNVTNPNKYRRGTSQGRKLRRHSTYSSPKSGRRSQNYSPRTPNSRSPRVGSTVTSSIAGSATQANNRRFVGFLPSRCFTCGGIGHYATNCPNKGSFITTSTTVIYDLSLTIVEGVIKSLLRTTENVTCTKILKLGFHFSGKAVKLVFQITDNAAVRPFKILFYFVKTDRNIAAAVPLINSELKF</sequence>
<dbReference type="GO" id="GO:0003676">
    <property type="term" value="F:nucleic acid binding"/>
    <property type="evidence" value="ECO:0007669"/>
    <property type="project" value="InterPro"/>
</dbReference>
<dbReference type="SUPFAM" id="SSF57756">
    <property type="entry name" value="Retrovirus zinc finger-like domains"/>
    <property type="match status" value="1"/>
</dbReference>
<feature type="compositionally biased region" description="Low complexity" evidence="2">
    <location>
        <begin position="341"/>
        <end position="354"/>
    </location>
</feature>
<name>U9U8V1_RHIID</name>
<accession>U9U8V1</accession>
<evidence type="ECO:0000256" key="2">
    <source>
        <dbReference type="SAM" id="MobiDB-lite"/>
    </source>
</evidence>
<reference evidence="4" key="1">
    <citation type="submission" date="2013-07" db="EMBL/GenBank/DDBJ databases">
        <title>The genome of an arbuscular mycorrhizal fungus provides insights into the evolution of the oldest plant symbiosis.</title>
        <authorList>
            <consortium name="DOE Joint Genome Institute"/>
            <person name="Tisserant E."/>
            <person name="Malbreil M."/>
            <person name="Kuo A."/>
            <person name="Kohler A."/>
            <person name="Symeonidi A."/>
            <person name="Balestrini R."/>
            <person name="Charron P."/>
            <person name="Duensing N."/>
            <person name="Frei-dit-Frey N."/>
            <person name="Gianinazzi-Pearson V."/>
            <person name="Gilbert B."/>
            <person name="Handa Y."/>
            <person name="Hijri M."/>
            <person name="Kaul R."/>
            <person name="Kawaguchi M."/>
            <person name="Krajinski F."/>
            <person name="Lammers P."/>
            <person name="Lapierre D."/>
            <person name="Masclaux F.G."/>
            <person name="Murat C."/>
            <person name="Morin E."/>
            <person name="Ndikumana S."/>
            <person name="Pagni M."/>
            <person name="Petitpierre D."/>
            <person name="Requena N."/>
            <person name="Rosikiewicz P."/>
            <person name="Riley R."/>
            <person name="Saito K."/>
            <person name="San Clemente H."/>
            <person name="Shapiro H."/>
            <person name="van Tuinen D."/>
            <person name="Becard G."/>
            <person name="Bonfante P."/>
            <person name="Paszkowski U."/>
            <person name="Shachar-Hill Y."/>
            <person name="Young J.P."/>
            <person name="Sanders I.R."/>
            <person name="Henrissat B."/>
            <person name="Rensing S.A."/>
            <person name="Grigoriev I.V."/>
            <person name="Corradi N."/>
            <person name="Roux C."/>
            <person name="Martin F."/>
        </authorList>
    </citation>
    <scope>NUCLEOTIDE SEQUENCE</scope>
    <source>
        <strain evidence="4">DAOM 197198</strain>
    </source>
</reference>
<feature type="region of interest" description="Disordered" evidence="2">
    <location>
        <begin position="314"/>
        <end position="438"/>
    </location>
</feature>
<dbReference type="VEuPathDB" id="FungiDB:RhiirFUN_001951"/>
<dbReference type="GO" id="GO:0008270">
    <property type="term" value="F:zinc ion binding"/>
    <property type="evidence" value="ECO:0007669"/>
    <property type="project" value="UniProtKB-KW"/>
</dbReference>
<feature type="region of interest" description="Disordered" evidence="2">
    <location>
        <begin position="36"/>
        <end position="138"/>
    </location>
</feature>
<dbReference type="PROSITE" id="PS50158">
    <property type="entry name" value="ZF_CCHC"/>
    <property type="match status" value="1"/>
</dbReference>
<gene>
    <name evidence="4" type="ORF">GLOINDRAFT_96542</name>
</gene>
<feature type="compositionally biased region" description="Polar residues" evidence="2">
    <location>
        <begin position="379"/>
        <end position="396"/>
    </location>
</feature>
<organism evidence="4">
    <name type="scientific">Rhizophagus irregularis (strain DAOM 181602 / DAOM 197198 / MUCL 43194)</name>
    <name type="common">Arbuscular mycorrhizal fungus</name>
    <name type="synonym">Glomus intraradices</name>
    <dbReference type="NCBI Taxonomy" id="747089"/>
    <lineage>
        <taxon>Eukaryota</taxon>
        <taxon>Fungi</taxon>
        <taxon>Fungi incertae sedis</taxon>
        <taxon>Mucoromycota</taxon>
        <taxon>Glomeromycotina</taxon>
        <taxon>Glomeromycetes</taxon>
        <taxon>Glomerales</taxon>
        <taxon>Glomeraceae</taxon>
        <taxon>Rhizophagus</taxon>
    </lineage>
</organism>
<proteinExistence type="predicted"/>
<feature type="compositionally biased region" description="Basic and acidic residues" evidence="2">
    <location>
        <begin position="36"/>
        <end position="54"/>
    </location>
</feature>
<dbReference type="Pfam" id="PF00098">
    <property type="entry name" value="zf-CCHC"/>
    <property type="match status" value="1"/>
</dbReference>
<dbReference type="SMART" id="SM00343">
    <property type="entry name" value="ZnF_C2HC"/>
    <property type="match status" value="1"/>
</dbReference>
<feature type="compositionally biased region" description="Basic and acidic residues" evidence="2">
    <location>
        <begin position="62"/>
        <end position="95"/>
    </location>
</feature>
<evidence type="ECO:0000259" key="3">
    <source>
        <dbReference type="PROSITE" id="PS50158"/>
    </source>
</evidence>
<dbReference type="AlphaFoldDB" id="U9U8V1"/>
<dbReference type="EMBL" id="KI285360">
    <property type="protein sequence ID" value="ESA12021.1"/>
    <property type="molecule type" value="Genomic_DNA"/>
</dbReference>
<keyword evidence="1" id="KW-0862">Zinc</keyword>
<feature type="compositionally biased region" description="Polar residues" evidence="2">
    <location>
        <begin position="404"/>
        <end position="438"/>
    </location>
</feature>
<dbReference type="HOGENOM" id="CLU_483233_0_0_1"/>
<evidence type="ECO:0000256" key="1">
    <source>
        <dbReference type="PROSITE-ProRule" id="PRU00047"/>
    </source>
</evidence>
<feature type="domain" description="CCHC-type" evidence="3">
    <location>
        <begin position="456"/>
        <end position="472"/>
    </location>
</feature>
<dbReference type="InterPro" id="IPR001878">
    <property type="entry name" value="Znf_CCHC"/>
</dbReference>